<keyword evidence="2" id="KW-1185">Reference proteome</keyword>
<proteinExistence type="predicted"/>
<dbReference type="Proteomes" id="UP001060085">
    <property type="component" value="Linkage Group LG06"/>
</dbReference>
<protein>
    <submittedName>
        <fullName evidence="1">Uncharacterized protein</fullName>
    </submittedName>
</protein>
<organism evidence="1 2">
    <name type="scientific">Catharanthus roseus</name>
    <name type="common">Madagascar periwinkle</name>
    <name type="synonym">Vinca rosea</name>
    <dbReference type="NCBI Taxonomy" id="4058"/>
    <lineage>
        <taxon>Eukaryota</taxon>
        <taxon>Viridiplantae</taxon>
        <taxon>Streptophyta</taxon>
        <taxon>Embryophyta</taxon>
        <taxon>Tracheophyta</taxon>
        <taxon>Spermatophyta</taxon>
        <taxon>Magnoliopsida</taxon>
        <taxon>eudicotyledons</taxon>
        <taxon>Gunneridae</taxon>
        <taxon>Pentapetalae</taxon>
        <taxon>asterids</taxon>
        <taxon>lamiids</taxon>
        <taxon>Gentianales</taxon>
        <taxon>Apocynaceae</taxon>
        <taxon>Rauvolfioideae</taxon>
        <taxon>Vinceae</taxon>
        <taxon>Catharanthinae</taxon>
        <taxon>Catharanthus</taxon>
    </lineage>
</organism>
<reference evidence="2" key="1">
    <citation type="journal article" date="2023" name="Nat. Plants">
        <title>Single-cell RNA sequencing provides a high-resolution roadmap for understanding the multicellular compartmentation of specialized metabolism.</title>
        <authorList>
            <person name="Sun S."/>
            <person name="Shen X."/>
            <person name="Li Y."/>
            <person name="Li Y."/>
            <person name="Wang S."/>
            <person name="Li R."/>
            <person name="Zhang H."/>
            <person name="Shen G."/>
            <person name="Guo B."/>
            <person name="Wei J."/>
            <person name="Xu J."/>
            <person name="St-Pierre B."/>
            <person name="Chen S."/>
            <person name="Sun C."/>
        </authorList>
    </citation>
    <scope>NUCLEOTIDE SEQUENCE [LARGE SCALE GENOMIC DNA]</scope>
</reference>
<comment type="caution">
    <text evidence="1">The sequence shown here is derived from an EMBL/GenBank/DDBJ whole genome shotgun (WGS) entry which is preliminary data.</text>
</comment>
<name>A0ACC0AHH4_CATRO</name>
<evidence type="ECO:0000313" key="1">
    <source>
        <dbReference type="EMBL" id="KAI5659448.1"/>
    </source>
</evidence>
<dbReference type="EMBL" id="CM044706">
    <property type="protein sequence ID" value="KAI5659448.1"/>
    <property type="molecule type" value="Genomic_DNA"/>
</dbReference>
<accession>A0ACC0AHH4</accession>
<sequence>MAMARLLAQTLTHHKSGITLPSRALAHHRHRSGKAQTAQIIELDLESSSSSSSSSSADSSDGLDVETINGAIKKLDEVIHSIIVRRATPDWLPFLPGYSFWIPPSGQNNPYRNGGLVEVIGRLSSVSRNDQNHSHDILSSDIMPADDAMPNRGWPSSSYFIEGGAPTYPFPVEVEVDVKIHNNSERVPTDGDEEG</sequence>
<gene>
    <name evidence="1" type="ORF">M9H77_28241</name>
</gene>
<evidence type="ECO:0000313" key="2">
    <source>
        <dbReference type="Proteomes" id="UP001060085"/>
    </source>
</evidence>